<evidence type="ECO:0000256" key="1">
    <source>
        <dbReference type="ARBA" id="ARBA00022714"/>
    </source>
</evidence>
<evidence type="ECO:0000256" key="4">
    <source>
        <dbReference type="ARBA" id="ARBA00023014"/>
    </source>
</evidence>
<keyword evidence="1" id="KW-0001">2Fe-2S</keyword>
<dbReference type="InterPro" id="IPR017941">
    <property type="entry name" value="Rieske_2Fe-2S"/>
</dbReference>
<dbReference type="Pfam" id="PF00355">
    <property type="entry name" value="Rieske"/>
    <property type="match status" value="1"/>
</dbReference>
<dbReference type="SUPFAM" id="SSF50022">
    <property type="entry name" value="ISP domain"/>
    <property type="match status" value="1"/>
</dbReference>
<evidence type="ECO:0000256" key="6">
    <source>
        <dbReference type="ARBA" id="ARBA00034078"/>
    </source>
</evidence>
<evidence type="ECO:0000313" key="8">
    <source>
        <dbReference type="EMBL" id="MBC6678374.1"/>
    </source>
</evidence>
<dbReference type="GO" id="GO:0051537">
    <property type="term" value="F:2 iron, 2 sulfur cluster binding"/>
    <property type="evidence" value="ECO:0007669"/>
    <property type="project" value="UniProtKB-KW"/>
</dbReference>
<sequence>MKKGSSTPCPLRCPHLGCQLSWNPGEKSWDCPCHGSRFDYDGNLLSGPAQIPASGSSADTIDG</sequence>
<dbReference type="InterPro" id="IPR005805">
    <property type="entry name" value="Rieske_Fe-S_prot_C"/>
</dbReference>
<protein>
    <submittedName>
        <fullName evidence="8">Rieske 2Fe-2S domain-containing protein</fullName>
    </submittedName>
</protein>
<organism evidence="8 9">
    <name type="scientific">Zhenpiania hominis</name>
    <dbReference type="NCBI Taxonomy" id="2763644"/>
    <lineage>
        <taxon>Bacteria</taxon>
        <taxon>Bacillati</taxon>
        <taxon>Bacillota</taxon>
        <taxon>Clostridia</taxon>
        <taxon>Peptostreptococcales</taxon>
        <taxon>Anaerovoracaceae</taxon>
        <taxon>Zhenpiania</taxon>
    </lineage>
</organism>
<name>A0A923SQL2_9FIRM</name>
<evidence type="ECO:0000259" key="7">
    <source>
        <dbReference type="PROSITE" id="PS51296"/>
    </source>
</evidence>
<accession>A0A923SQL2</accession>
<dbReference type="GO" id="GO:0046872">
    <property type="term" value="F:metal ion binding"/>
    <property type="evidence" value="ECO:0007669"/>
    <property type="project" value="UniProtKB-KW"/>
</dbReference>
<keyword evidence="4" id="KW-0411">Iron-sulfur</keyword>
<dbReference type="GO" id="GO:0016705">
    <property type="term" value="F:oxidoreductase activity, acting on paired donors, with incorporation or reduction of molecular oxygen"/>
    <property type="evidence" value="ECO:0007669"/>
    <property type="project" value="UniProtKB-ARBA"/>
</dbReference>
<comment type="caution">
    <text evidence="8">The sequence shown here is derived from an EMBL/GenBank/DDBJ whole genome shotgun (WGS) entry which is preliminary data.</text>
</comment>
<dbReference type="PROSITE" id="PS51296">
    <property type="entry name" value="RIESKE"/>
    <property type="match status" value="1"/>
</dbReference>
<dbReference type="Gene3D" id="2.102.10.10">
    <property type="entry name" value="Rieske [2Fe-2S] iron-sulphur domain"/>
    <property type="match status" value="1"/>
</dbReference>
<evidence type="ECO:0000256" key="5">
    <source>
        <dbReference type="ARBA" id="ARBA00023157"/>
    </source>
</evidence>
<feature type="domain" description="Rieske" evidence="7">
    <location>
        <begin position="1"/>
        <end position="63"/>
    </location>
</feature>
<comment type="cofactor">
    <cofactor evidence="6">
        <name>[2Fe-2S] cluster</name>
        <dbReference type="ChEBI" id="CHEBI:190135"/>
    </cofactor>
</comment>
<dbReference type="InterPro" id="IPR036922">
    <property type="entry name" value="Rieske_2Fe-2S_sf"/>
</dbReference>
<dbReference type="Proteomes" id="UP000602647">
    <property type="component" value="Unassembled WGS sequence"/>
</dbReference>
<dbReference type="GO" id="GO:0016020">
    <property type="term" value="C:membrane"/>
    <property type="evidence" value="ECO:0007669"/>
    <property type="project" value="InterPro"/>
</dbReference>
<reference evidence="8" key="1">
    <citation type="submission" date="2020-08" db="EMBL/GenBank/DDBJ databases">
        <title>Genome public.</title>
        <authorList>
            <person name="Liu C."/>
            <person name="Sun Q."/>
        </authorList>
    </citation>
    <scope>NUCLEOTIDE SEQUENCE</scope>
    <source>
        <strain evidence="8">BX12</strain>
    </source>
</reference>
<dbReference type="PRINTS" id="PR00162">
    <property type="entry name" value="RIESKE"/>
</dbReference>
<proteinExistence type="predicted"/>
<keyword evidence="3" id="KW-0408">Iron</keyword>
<dbReference type="RefSeq" id="WP_187301570.1">
    <property type="nucleotide sequence ID" value="NZ_JACRYT010000001.1"/>
</dbReference>
<dbReference type="EMBL" id="JACRYT010000001">
    <property type="protein sequence ID" value="MBC6678374.1"/>
    <property type="molecule type" value="Genomic_DNA"/>
</dbReference>
<dbReference type="PANTHER" id="PTHR10134">
    <property type="entry name" value="CYTOCHROME B-C1 COMPLEX SUBUNIT RIESKE, MITOCHONDRIAL"/>
    <property type="match status" value="1"/>
</dbReference>
<keyword evidence="5" id="KW-1015">Disulfide bond</keyword>
<evidence type="ECO:0000313" key="9">
    <source>
        <dbReference type="Proteomes" id="UP000602647"/>
    </source>
</evidence>
<keyword evidence="2" id="KW-0479">Metal-binding</keyword>
<gene>
    <name evidence="8" type="ORF">H9L42_00820</name>
</gene>
<dbReference type="AlphaFoldDB" id="A0A923SQL2"/>
<dbReference type="GO" id="GO:0004497">
    <property type="term" value="F:monooxygenase activity"/>
    <property type="evidence" value="ECO:0007669"/>
    <property type="project" value="UniProtKB-ARBA"/>
</dbReference>
<keyword evidence="9" id="KW-1185">Reference proteome</keyword>
<dbReference type="InterPro" id="IPR014349">
    <property type="entry name" value="Rieske_Fe-S_prot"/>
</dbReference>
<evidence type="ECO:0000256" key="2">
    <source>
        <dbReference type="ARBA" id="ARBA00022723"/>
    </source>
</evidence>
<evidence type="ECO:0000256" key="3">
    <source>
        <dbReference type="ARBA" id="ARBA00023004"/>
    </source>
</evidence>